<accession>A0A0C9T8E0</accession>
<feature type="region of interest" description="Disordered" evidence="1">
    <location>
        <begin position="14"/>
        <end position="101"/>
    </location>
</feature>
<reference evidence="2 3" key="1">
    <citation type="submission" date="2014-06" db="EMBL/GenBank/DDBJ databases">
        <title>Evolutionary Origins and Diversification of the Mycorrhizal Mutualists.</title>
        <authorList>
            <consortium name="DOE Joint Genome Institute"/>
            <consortium name="Mycorrhizal Genomics Consortium"/>
            <person name="Kohler A."/>
            <person name="Kuo A."/>
            <person name="Nagy L.G."/>
            <person name="Floudas D."/>
            <person name="Copeland A."/>
            <person name="Barry K.W."/>
            <person name="Cichocki N."/>
            <person name="Veneault-Fourrey C."/>
            <person name="LaButti K."/>
            <person name="Lindquist E.A."/>
            <person name="Lipzen A."/>
            <person name="Lundell T."/>
            <person name="Morin E."/>
            <person name="Murat C."/>
            <person name="Riley R."/>
            <person name="Ohm R."/>
            <person name="Sun H."/>
            <person name="Tunlid A."/>
            <person name="Henrissat B."/>
            <person name="Grigoriev I.V."/>
            <person name="Hibbett D.S."/>
            <person name="Martin F."/>
        </authorList>
    </citation>
    <scope>NUCLEOTIDE SEQUENCE [LARGE SCALE GENOMIC DNA]</scope>
    <source>
        <strain evidence="2 3">FD-325 SS-3</strain>
    </source>
</reference>
<dbReference type="EMBL" id="KN832571">
    <property type="protein sequence ID" value="KII84468.1"/>
    <property type="molecule type" value="Genomic_DNA"/>
</dbReference>
<dbReference type="AlphaFoldDB" id="A0A0C9T8E0"/>
<evidence type="ECO:0000313" key="3">
    <source>
        <dbReference type="Proteomes" id="UP000053263"/>
    </source>
</evidence>
<organism evidence="2 3">
    <name type="scientific">Plicaturopsis crispa FD-325 SS-3</name>
    <dbReference type="NCBI Taxonomy" id="944288"/>
    <lineage>
        <taxon>Eukaryota</taxon>
        <taxon>Fungi</taxon>
        <taxon>Dikarya</taxon>
        <taxon>Basidiomycota</taxon>
        <taxon>Agaricomycotina</taxon>
        <taxon>Agaricomycetes</taxon>
        <taxon>Agaricomycetidae</taxon>
        <taxon>Amylocorticiales</taxon>
        <taxon>Amylocorticiaceae</taxon>
        <taxon>Plicatura</taxon>
        <taxon>Plicaturopsis crispa</taxon>
    </lineage>
</organism>
<keyword evidence="3" id="KW-1185">Reference proteome</keyword>
<feature type="compositionally biased region" description="Polar residues" evidence="1">
    <location>
        <begin position="66"/>
        <end position="75"/>
    </location>
</feature>
<feature type="compositionally biased region" description="Polar residues" evidence="1">
    <location>
        <begin position="46"/>
        <end position="58"/>
    </location>
</feature>
<protein>
    <submittedName>
        <fullName evidence="2">Uncharacterized protein</fullName>
    </submittedName>
</protein>
<evidence type="ECO:0000256" key="1">
    <source>
        <dbReference type="SAM" id="MobiDB-lite"/>
    </source>
</evidence>
<gene>
    <name evidence="2" type="ORF">PLICRDRAFT_179700</name>
</gene>
<feature type="compositionally biased region" description="Polar residues" evidence="1">
    <location>
        <begin position="20"/>
        <end position="34"/>
    </location>
</feature>
<dbReference type="HOGENOM" id="CLU_953511_0_0_1"/>
<proteinExistence type="predicted"/>
<name>A0A0C9T8E0_PLICR</name>
<feature type="compositionally biased region" description="Basic residues" evidence="1">
    <location>
        <begin position="85"/>
        <end position="101"/>
    </location>
</feature>
<sequence length="292" mass="31002">MSVHARSPVFSRGLHWHSISPRTSQSRKSGTTGANDVAEQAVGAATSASCTPEATTALHTPAQPPSLRSATSPCASAQPRPPISRPRRACSRGQRPRWHQRSSLHAAHAIRTVHACTVCASEAPPRSLSATCTLAQSPPTLCTPSPPLFALPVPSRLRCPHPMPPPSALAPSPFAPSRPRYPRLRHPCPPIRAVRAHTDVDVHRDVNPSVPRTPLLSPLAPSRLRYPHVIDVRGGAILSASSTAPLSLAAPSTPCTIHPMHATISLRASAQPPSMWFLSVSAPPRCTSPLVE</sequence>
<dbReference type="Proteomes" id="UP000053263">
    <property type="component" value="Unassembled WGS sequence"/>
</dbReference>
<evidence type="ECO:0000313" key="2">
    <source>
        <dbReference type="EMBL" id="KII84468.1"/>
    </source>
</evidence>